<feature type="compositionally biased region" description="Basic and acidic residues" evidence="1">
    <location>
        <begin position="79"/>
        <end position="106"/>
    </location>
</feature>
<dbReference type="PROSITE" id="PS50011">
    <property type="entry name" value="PROTEIN_KINASE_DOM"/>
    <property type="match status" value="1"/>
</dbReference>
<dbReference type="GO" id="GO:0004672">
    <property type="term" value="F:protein kinase activity"/>
    <property type="evidence" value="ECO:0007669"/>
    <property type="project" value="InterPro"/>
</dbReference>
<dbReference type="CDD" id="cd00180">
    <property type="entry name" value="PKc"/>
    <property type="match status" value="1"/>
</dbReference>
<feature type="compositionally biased region" description="Basic and acidic residues" evidence="1">
    <location>
        <begin position="659"/>
        <end position="676"/>
    </location>
</feature>
<feature type="compositionally biased region" description="Polar residues" evidence="1">
    <location>
        <begin position="684"/>
        <end position="694"/>
    </location>
</feature>
<feature type="region of interest" description="Disordered" evidence="1">
    <location>
        <begin position="1119"/>
        <end position="1157"/>
    </location>
</feature>
<dbReference type="Pfam" id="PF07714">
    <property type="entry name" value="PK_Tyr_Ser-Thr"/>
    <property type="match status" value="1"/>
</dbReference>
<feature type="domain" description="Protein kinase" evidence="2">
    <location>
        <begin position="304"/>
        <end position="543"/>
    </location>
</feature>
<dbReference type="InterPro" id="IPR050167">
    <property type="entry name" value="Ser_Thr_protein_kinase"/>
</dbReference>
<dbReference type="Gene3D" id="1.10.510.10">
    <property type="entry name" value="Transferase(Phosphotransferase) domain 1"/>
    <property type="match status" value="1"/>
</dbReference>
<proteinExistence type="predicted"/>
<dbReference type="EMBL" id="LXJU01000007">
    <property type="protein sequence ID" value="OGE53797.1"/>
    <property type="molecule type" value="Genomic_DNA"/>
</dbReference>
<dbReference type="Proteomes" id="UP000177622">
    <property type="component" value="Unassembled WGS sequence"/>
</dbReference>
<protein>
    <recommendedName>
        <fullName evidence="2">Protein kinase domain-containing protein</fullName>
    </recommendedName>
</protein>
<accession>A0A1F5LKZ7</accession>
<reference evidence="3 4" key="1">
    <citation type="journal article" date="2016" name="Sci. Rep.">
        <title>Penicillium arizonense, a new, genome sequenced fungal species, reveals a high chemical diversity in secreted metabolites.</title>
        <authorList>
            <person name="Grijseels S."/>
            <person name="Nielsen J.C."/>
            <person name="Randelovic M."/>
            <person name="Nielsen J."/>
            <person name="Nielsen K.F."/>
            <person name="Workman M."/>
            <person name="Frisvad J.C."/>
        </authorList>
    </citation>
    <scope>NUCLEOTIDE SEQUENCE [LARGE SCALE GENOMIC DNA]</scope>
    <source>
        <strain evidence="3 4">CBS 141311</strain>
    </source>
</reference>
<feature type="compositionally biased region" description="Polar residues" evidence="1">
    <location>
        <begin position="807"/>
        <end position="817"/>
    </location>
</feature>
<gene>
    <name evidence="3" type="ORF">PENARI_c007G09436</name>
</gene>
<feature type="region of interest" description="Disordered" evidence="1">
    <location>
        <begin position="1"/>
        <end position="172"/>
    </location>
</feature>
<dbReference type="GO" id="GO:0005524">
    <property type="term" value="F:ATP binding"/>
    <property type="evidence" value="ECO:0007669"/>
    <property type="project" value="InterPro"/>
</dbReference>
<feature type="compositionally biased region" description="Low complexity" evidence="1">
    <location>
        <begin position="1049"/>
        <end position="1062"/>
    </location>
</feature>
<dbReference type="RefSeq" id="XP_022489234.1">
    <property type="nucleotide sequence ID" value="XM_022631115.1"/>
</dbReference>
<evidence type="ECO:0000256" key="1">
    <source>
        <dbReference type="SAM" id="MobiDB-lite"/>
    </source>
</evidence>
<evidence type="ECO:0000313" key="4">
    <source>
        <dbReference type="Proteomes" id="UP000177622"/>
    </source>
</evidence>
<dbReference type="STRING" id="1835702.A0A1F5LKZ7"/>
<dbReference type="GO" id="GO:0005737">
    <property type="term" value="C:cytoplasm"/>
    <property type="evidence" value="ECO:0007669"/>
    <property type="project" value="TreeGrafter"/>
</dbReference>
<feature type="region of interest" description="Disordered" evidence="1">
    <location>
        <begin position="1044"/>
        <end position="1084"/>
    </location>
</feature>
<dbReference type="PANTHER" id="PTHR23257:SF706">
    <property type="entry name" value="PROTO-ONCOGENE SERINE_THREONINE-PROTEIN KINASE MOS"/>
    <property type="match status" value="1"/>
</dbReference>
<feature type="compositionally biased region" description="Polar residues" evidence="1">
    <location>
        <begin position="766"/>
        <end position="775"/>
    </location>
</feature>
<feature type="compositionally biased region" description="Low complexity" evidence="1">
    <location>
        <begin position="1119"/>
        <end position="1141"/>
    </location>
</feature>
<dbReference type="GO" id="GO:0007165">
    <property type="term" value="P:signal transduction"/>
    <property type="evidence" value="ECO:0007669"/>
    <property type="project" value="TreeGrafter"/>
</dbReference>
<feature type="region of interest" description="Disordered" evidence="1">
    <location>
        <begin position="921"/>
        <end position="964"/>
    </location>
</feature>
<keyword evidence="4" id="KW-1185">Reference proteome</keyword>
<dbReference type="PANTHER" id="PTHR23257">
    <property type="entry name" value="SERINE-THREONINE PROTEIN KINASE"/>
    <property type="match status" value="1"/>
</dbReference>
<dbReference type="SUPFAM" id="SSF56112">
    <property type="entry name" value="Protein kinase-like (PK-like)"/>
    <property type="match status" value="1"/>
</dbReference>
<dbReference type="InterPro" id="IPR000719">
    <property type="entry name" value="Prot_kinase_dom"/>
</dbReference>
<dbReference type="InterPro" id="IPR001245">
    <property type="entry name" value="Ser-Thr/Tyr_kinase_cat_dom"/>
</dbReference>
<feature type="compositionally biased region" description="Low complexity" evidence="1">
    <location>
        <begin position="776"/>
        <end position="795"/>
    </location>
</feature>
<dbReference type="AlphaFoldDB" id="A0A1F5LKZ7"/>
<dbReference type="OrthoDB" id="635774at2759"/>
<sequence>MADCPVEEKGPKQSMWHKLGLRKWLGRDDRESGEDAPRRASADSPRAKQDKQEKQDNITRRISRKVGVGLPRTTTFKRQSSEQRDRLAPLDPEPQHRRALSADRDPLTSQRSRSPPAVGPRLSAPEVQWIGPPTTTVESLESEPEPNAQVPDWDPYPDMDVESESEEEKLPEETLELELEQRWILNLSMHFRDRSEREKFFVTYAEAPNRWRRVTISCDYRHAPPDSLEGDLKELRYQRDKCARIYESIRESLLEIQFYDTVTNLKLETLDGRLHVHVTEDVNETIPYPPISSIGHLGGARCVPEHFLHFESHLSGFVYKVQLGGRAYIKKEIPGPDTVDEFLYEINALHALNGAPSVIQVEGIVVDERRDVVKGLLISYAEQGALVDILYEQRGKTSFARRERWARQIVQGLCEIHESGYVQGDFTLANIVVDAYDNAKIIDINRRGCPVGWEPPEIAAKIESNQRISMYIGVKTDLYQLGMTLWALAMEEDEPERQPRPLFLGEDAMVPDYYRRIVDICLSPTPRHRLSAKELLFMFPPDLPTARASPAVQPMEIVANDLKHIPIKHNWAHPPASGIGLALPRGFMRQADQYSPQKEFADNAYSDLQHPIFADNHDPGNRSTITLAECNGDADYPSKPSSSSTLNHEPHNPHGYMDVSDRSSRDFVPDLSRENPEQEILPVPQTTITPTTNGFHDYKTEEPGLSDEVLYLDDALLHNQQSYANQQLTTSTRDQPQTDEHTSHTTSSIIPSPDEPPQKEPADQSCAKSTDTKPTSPALSSAIPPSSLILSALPINPAFGPPDTPGPRNTSLVDTSPASPPRSSGVDRPFAGVVGIKPTFTTPPHPTSSLFLSALPMNPSLRYPGNYLREPNTPTPVKSSLPEPPRRDDKELCAETVDLQPSVTISPSLFLSTLPLNPALKHPEASPGDMVTPSLANVSLEPTRGDVGPSSENTAAADDTSVELHSENSLSLSALPINPAMGPSCASLDNLATTFSSYPPLAKSPKQDVQPACGKATDINDVSTVSDSASLSLSALPINPLMPHLGAPSSPSTTSLTSSHSIETSEPKDVPRPPTKTANIKHTLRRVPGYESSLFVSALPINPALADLNTSTTSAKIVAAPPAQLSSPSQPNPGQQSQTSPLSANRNPGISTRHPTR</sequence>
<evidence type="ECO:0000313" key="3">
    <source>
        <dbReference type="EMBL" id="OGE53797.1"/>
    </source>
</evidence>
<comment type="caution">
    <text evidence="3">The sequence shown here is derived from an EMBL/GenBank/DDBJ whole genome shotgun (WGS) entry which is preliminary data.</text>
</comment>
<organism evidence="3 4">
    <name type="scientific">Penicillium arizonense</name>
    <dbReference type="NCBI Taxonomy" id="1835702"/>
    <lineage>
        <taxon>Eukaryota</taxon>
        <taxon>Fungi</taxon>
        <taxon>Dikarya</taxon>
        <taxon>Ascomycota</taxon>
        <taxon>Pezizomycotina</taxon>
        <taxon>Eurotiomycetes</taxon>
        <taxon>Eurotiomycetidae</taxon>
        <taxon>Eurotiales</taxon>
        <taxon>Aspergillaceae</taxon>
        <taxon>Penicillium</taxon>
    </lineage>
</organism>
<dbReference type="GeneID" id="34575849"/>
<feature type="region of interest" description="Disordered" evidence="1">
    <location>
        <begin position="863"/>
        <end position="888"/>
    </location>
</feature>
<feature type="region of interest" description="Disordered" evidence="1">
    <location>
        <begin position="727"/>
        <end position="830"/>
    </location>
</feature>
<feature type="region of interest" description="Disordered" evidence="1">
    <location>
        <begin position="631"/>
        <end position="701"/>
    </location>
</feature>
<feature type="compositionally biased region" description="Basic and acidic residues" evidence="1">
    <location>
        <begin position="25"/>
        <end position="59"/>
    </location>
</feature>
<name>A0A1F5LKZ7_PENAI</name>
<dbReference type="InterPro" id="IPR011009">
    <property type="entry name" value="Kinase-like_dom_sf"/>
</dbReference>
<feature type="compositionally biased region" description="Basic and acidic residues" evidence="1">
    <location>
        <begin position="1"/>
        <end position="11"/>
    </location>
</feature>
<evidence type="ECO:0000259" key="2">
    <source>
        <dbReference type="PROSITE" id="PS50011"/>
    </source>
</evidence>
<feature type="compositionally biased region" description="Acidic residues" evidence="1">
    <location>
        <begin position="155"/>
        <end position="172"/>
    </location>
</feature>